<name>A0A4V2HEH3_9GAMM</name>
<sequence length="166" mass="18603">MPDIIEISKIFGAGGTILAAVIGLIVWLRPIKIVPGIHLILDGSGPDEISATITNKSSKPIYVISCVSKGTYPLRYTLMRHLRQPFMSPRFYSVIRFGGPIHELLSGGPIKIEPQQPIELNHRLGSHWLSKFHNGQFLIEVQLSNGRKFRSSRKSVPARWRLQRAA</sequence>
<dbReference type="EMBL" id="SHMB01000001">
    <property type="protein sequence ID" value="TAA32862.1"/>
    <property type="molecule type" value="Genomic_DNA"/>
</dbReference>
<comment type="caution">
    <text evidence="2">The sequence shown here is derived from an EMBL/GenBank/DDBJ whole genome shotgun (WGS) entry which is preliminary data.</text>
</comment>
<feature type="transmembrane region" description="Helical" evidence="1">
    <location>
        <begin position="7"/>
        <end position="28"/>
    </location>
</feature>
<keyword evidence="1" id="KW-1133">Transmembrane helix</keyword>
<reference evidence="2 3" key="1">
    <citation type="submission" date="2019-02" db="EMBL/GenBank/DDBJ databases">
        <title>WGS of Pseudoxanthomonas species novum from clinical isolates.</title>
        <authorList>
            <person name="Bernier A.-M."/>
            <person name="Bernard K."/>
            <person name="Vachon A."/>
        </authorList>
    </citation>
    <scope>NUCLEOTIDE SEQUENCE [LARGE SCALE GENOMIC DNA]</scope>
    <source>
        <strain evidence="2 3">NML171202</strain>
    </source>
</reference>
<dbReference type="RefSeq" id="WP_130514800.1">
    <property type="nucleotide sequence ID" value="NZ_SHMA01000001.1"/>
</dbReference>
<dbReference type="AlphaFoldDB" id="A0A4V2HEH3"/>
<accession>A0A4V2HEH3</accession>
<evidence type="ECO:0000313" key="2">
    <source>
        <dbReference type="EMBL" id="TAA32862.1"/>
    </source>
</evidence>
<gene>
    <name evidence="2" type="ORF">EA661_00825</name>
</gene>
<protein>
    <submittedName>
        <fullName evidence="2">Uncharacterized protein</fullName>
    </submittedName>
</protein>
<evidence type="ECO:0000256" key="1">
    <source>
        <dbReference type="SAM" id="Phobius"/>
    </source>
</evidence>
<keyword evidence="1" id="KW-0812">Transmembrane</keyword>
<keyword evidence="1" id="KW-0472">Membrane</keyword>
<evidence type="ECO:0000313" key="3">
    <source>
        <dbReference type="Proteomes" id="UP000291286"/>
    </source>
</evidence>
<proteinExistence type="predicted"/>
<organism evidence="2 3">
    <name type="scientific">Pseudoxanthomonas winnipegensis</name>
    <dbReference type="NCBI Taxonomy" id="2480810"/>
    <lineage>
        <taxon>Bacteria</taxon>
        <taxon>Pseudomonadati</taxon>
        <taxon>Pseudomonadota</taxon>
        <taxon>Gammaproteobacteria</taxon>
        <taxon>Lysobacterales</taxon>
        <taxon>Lysobacteraceae</taxon>
        <taxon>Pseudoxanthomonas</taxon>
    </lineage>
</organism>
<dbReference type="Proteomes" id="UP000291286">
    <property type="component" value="Unassembled WGS sequence"/>
</dbReference>